<dbReference type="VEuPathDB" id="FungiDB:FGRAMPH1_01G05427"/>
<evidence type="ECO:0000313" key="1">
    <source>
        <dbReference type="EMBL" id="CEF74518.1"/>
    </source>
</evidence>
<dbReference type="EnsemblFungi" id="CEF74518">
    <property type="protein sequence ID" value="CEF74518"/>
    <property type="gene ID" value="FGRRES_12103_M"/>
</dbReference>
<accession>A0A0E0RTE3</accession>
<protein>
    <submittedName>
        <fullName evidence="1">Chromosome 1, complete genome</fullName>
    </submittedName>
</protein>
<reference evidence="1 3" key="3">
    <citation type="journal article" date="2015" name="BMC Genomics">
        <title>The completed genome sequence of the pathogenic ascomycete fungus Fusarium graminearum.</title>
        <authorList>
            <person name="King R."/>
            <person name="Urban M."/>
            <person name="Hammond-Kosack M.C."/>
            <person name="Hassani-Pak K."/>
            <person name="Hammond-Kosack K.E."/>
        </authorList>
    </citation>
    <scope>NUCLEOTIDE SEQUENCE [LARGE SCALE GENOMIC DNA]</scope>
    <source>
        <strain evidence="3">ATCC MYA-4620 / CBS 123657 / FGSC 9075 / NRRL 31084 / PH-1</strain>
        <strain evidence="1">PH-1</strain>
    </source>
</reference>
<dbReference type="EMBL" id="HG970332">
    <property type="protein sequence ID" value="CEF74518.1"/>
    <property type="molecule type" value="Genomic_DNA"/>
</dbReference>
<evidence type="ECO:0000313" key="2">
    <source>
        <dbReference type="EnsemblFungi" id="CEF74518"/>
    </source>
</evidence>
<gene>
    <name evidence="1" type="ORF">FGRAMPH1_01T05427</name>
</gene>
<evidence type="ECO:0000313" key="3">
    <source>
        <dbReference type="Proteomes" id="UP000070720"/>
    </source>
</evidence>
<dbReference type="InParanoid" id="A0A098D6F0"/>
<reference evidence="2" key="4">
    <citation type="submission" date="2017-01" db="UniProtKB">
        <authorList>
            <consortium name="EnsemblFungi"/>
        </authorList>
    </citation>
    <scope>IDENTIFICATION</scope>
    <source>
        <strain evidence="2">PH-1 / ATCC MYA-4620 / FGSC 9075 / NRRL 31084</strain>
    </source>
</reference>
<name>A0A098D6F0_GIBZE</name>
<organism evidence="1 3">
    <name type="scientific">Gibberella zeae (strain ATCC MYA-4620 / CBS 123657 / FGSC 9075 / NRRL 31084 / PH-1)</name>
    <name type="common">Wheat head blight fungus</name>
    <name type="synonym">Fusarium graminearum</name>
    <dbReference type="NCBI Taxonomy" id="229533"/>
    <lineage>
        <taxon>Eukaryota</taxon>
        <taxon>Fungi</taxon>
        <taxon>Dikarya</taxon>
        <taxon>Ascomycota</taxon>
        <taxon>Pezizomycotina</taxon>
        <taxon>Sordariomycetes</taxon>
        <taxon>Hypocreomycetidae</taxon>
        <taxon>Hypocreales</taxon>
        <taxon>Nectriaceae</taxon>
        <taxon>Fusarium</taxon>
    </lineage>
</organism>
<sequence length="176" mass="18843">MIGLPKILGATIIVAPTETNGNGVVLSIFSPCPTSPNQPSQNTIVTLTCVCTLDQTELRLSQILRHMQNHTVRDVAADSPGSPTALPDVSLCILGHGVTCEGLWHMTLLFALLLNPLLASMQIQSAIPETLMTLRSNPVALHDQVCLSSLFLKRCLAYGIFATKPWRIGSQGGSLD</sequence>
<dbReference type="AlphaFoldDB" id="A0A098D6F0"/>
<proteinExistence type="predicted"/>
<keyword evidence="3" id="KW-1185">Reference proteome</keyword>
<reference evidence="2 3" key="2">
    <citation type="journal article" date="2010" name="Nature">
        <title>Comparative genomics reveals mobile pathogenicity chromosomes in Fusarium.</title>
        <authorList>
            <person name="Ma L.J."/>
            <person name="van der Does H.C."/>
            <person name="Borkovich K.A."/>
            <person name="Coleman J.J."/>
            <person name="Daboussi M.J."/>
            <person name="Di Pietro A."/>
            <person name="Dufresne M."/>
            <person name="Freitag M."/>
            <person name="Grabherr M."/>
            <person name="Henrissat B."/>
            <person name="Houterman P.M."/>
            <person name="Kang S."/>
            <person name="Shim W.B."/>
            <person name="Woloshuk C."/>
            <person name="Xie X."/>
            <person name="Xu J.R."/>
            <person name="Antoniw J."/>
            <person name="Baker S.E."/>
            <person name="Bluhm B.H."/>
            <person name="Breakspear A."/>
            <person name="Brown D.W."/>
            <person name="Butchko R.A."/>
            <person name="Chapman S."/>
            <person name="Coulson R."/>
            <person name="Coutinho P.M."/>
            <person name="Danchin E.G."/>
            <person name="Diener A."/>
            <person name="Gale L.R."/>
            <person name="Gardiner D.M."/>
            <person name="Goff S."/>
            <person name="Hammond-Kosack K.E."/>
            <person name="Hilburn K."/>
            <person name="Hua-Van A."/>
            <person name="Jonkers W."/>
            <person name="Kazan K."/>
            <person name="Kodira C.D."/>
            <person name="Koehrsen M."/>
            <person name="Kumar L."/>
            <person name="Lee Y.H."/>
            <person name="Li L."/>
            <person name="Manners J.M."/>
            <person name="Miranda-Saavedra D."/>
            <person name="Mukherjee M."/>
            <person name="Park G."/>
            <person name="Park J."/>
            <person name="Park S.Y."/>
            <person name="Proctor R.H."/>
            <person name="Regev A."/>
            <person name="Ruiz-Roldan M.C."/>
            <person name="Sain D."/>
            <person name="Sakthikumar S."/>
            <person name="Sykes S."/>
            <person name="Schwartz D.C."/>
            <person name="Turgeon B.G."/>
            <person name="Wapinski I."/>
            <person name="Yoder O."/>
            <person name="Young S."/>
            <person name="Zeng Q."/>
            <person name="Zhou S."/>
            <person name="Galagan J."/>
            <person name="Cuomo C.A."/>
            <person name="Kistler H.C."/>
            <person name="Rep M."/>
        </authorList>
    </citation>
    <scope>GENOME REANNOTATION</scope>
    <source>
        <strain evidence="3">ATCC MYA-4620 / CBS 123657 / FGSC 9075 / NRRL 31084 / PH-1</strain>
        <strain evidence="2">PH-1 / ATCC MYA-4620 / FGSC 9075 / NRRL 31084</strain>
    </source>
</reference>
<reference evidence="2 3" key="1">
    <citation type="journal article" date="2007" name="Science">
        <title>The Fusarium graminearum genome reveals a link between localized polymorphism and pathogen specialization.</title>
        <authorList>
            <person name="Cuomo C.A."/>
            <person name="Gueldener U."/>
            <person name="Xu J.-R."/>
            <person name="Trail F."/>
            <person name="Turgeon B.G."/>
            <person name="Di Pietro A."/>
            <person name="Walton J.D."/>
            <person name="Ma L.-J."/>
            <person name="Baker S.E."/>
            <person name="Rep M."/>
            <person name="Adam G."/>
            <person name="Antoniw J."/>
            <person name="Baldwin T."/>
            <person name="Calvo S.E."/>
            <person name="Chang Y.-L."/>
            <person name="DeCaprio D."/>
            <person name="Gale L.R."/>
            <person name="Gnerre S."/>
            <person name="Goswami R.S."/>
            <person name="Hammond-Kosack K."/>
            <person name="Harris L.J."/>
            <person name="Hilburn K."/>
            <person name="Kennell J.C."/>
            <person name="Kroken S."/>
            <person name="Magnuson J.K."/>
            <person name="Mannhaupt G."/>
            <person name="Mauceli E.W."/>
            <person name="Mewes H.-W."/>
            <person name="Mitterbauer R."/>
            <person name="Muehlbauer G."/>
            <person name="Muensterkoetter M."/>
            <person name="Nelson D."/>
            <person name="O'Donnell K."/>
            <person name="Ouellet T."/>
            <person name="Qi W."/>
            <person name="Quesneville H."/>
            <person name="Roncero M.I.G."/>
            <person name="Seong K.-Y."/>
            <person name="Tetko I.V."/>
            <person name="Urban M."/>
            <person name="Waalwijk C."/>
            <person name="Ward T.J."/>
            <person name="Yao J."/>
            <person name="Birren B.W."/>
            <person name="Kistler H.C."/>
        </authorList>
    </citation>
    <scope>NUCLEOTIDE SEQUENCE [LARGE SCALE GENOMIC DNA]</scope>
    <source>
        <strain evidence="3">ATCC MYA-4620 / CBS 123657 / FGSC 9075 / NRRL 31084 / PH-1</strain>
        <strain evidence="2">PH-1 / ATCC MYA-4620 / FGSC 9075 / NRRL 31084</strain>
    </source>
</reference>
<dbReference type="Proteomes" id="UP000070720">
    <property type="component" value="Chromosome 1"/>
</dbReference>
<accession>A0A098D6F0</accession>